<dbReference type="EMBL" id="BRXZ01001436">
    <property type="protein sequence ID" value="GMH71175.1"/>
    <property type="molecule type" value="Genomic_DNA"/>
</dbReference>
<dbReference type="AlphaFoldDB" id="A0A9W7AJP1"/>
<proteinExistence type="predicted"/>
<name>A0A9W7AJP1_9STRA</name>
<protein>
    <submittedName>
        <fullName evidence="1">Uncharacterized protein</fullName>
    </submittedName>
</protein>
<evidence type="ECO:0000313" key="1">
    <source>
        <dbReference type="EMBL" id="GMH71175.1"/>
    </source>
</evidence>
<accession>A0A9W7AJP1</accession>
<dbReference type="Proteomes" id="UP001165082">
    <property type="component" value="Unassembled WGS sequence"/>
</dbReference>
<comment type="caution">
    <text evidence="1">The sequence shown here is derived from an EMBL/GenBank/DDBJ whole genome shotgun (WGS) entry which is preliminary data.</text>
</comment>
<reference evidence="1" key="1">
    <citation type="submission" date="2022-07" db="EMBL/GenBank/DDBJ databases">
        <title>Genome analysis of Parmales, a sister group of diatoms, reveals the evolutionary specialization of diatoms from phago-mixotrophs to photoautotrophs.</title>
        <authorList>
            <person name="Ban H."/>
            <person name="Sato S."/>
            <person name="Yoshikawa S."/>
            <person name="Kazumasa Y."/>
            <person name="Nakamura Y."/>
            <person name="Ichinomiya M."/>
            <person name="Saitoh K."/>
            <person name="Sato N."/>
            <person name="Blanc-Mathieu R."/>
            <person name="Endo H."/>
            <person name="Kuwata A."/>
            <person name="Ogata H."/>
        </authorList>
    </citation>
    <scope>NUCLEOTIDE SEQUENCE</scope>
</reference>
<evidence type="ECO:0000313" key="2">
    <source>
        <dbReference type="Proteomes" id="UP001165082"/>
    </source>
</evidence>
<gene>
    <name evidence="1" type="ORF">TrRE_jg9947</name>
</gene>
<dbReference type="OrthoDB" id="198206at2759"/>
<organism evidence="1 2">
    <name type="scientific">Triparma retinervis</name>
    <dbReference type="NCBI Taxonomy" id="2557542"/>
    <lineage>
        <taxon>Eukaryota</taxon>
        <taxon>Sar</taxon>
        <taxon>Stramenopiles</taxon>
        <taxon>Ochrophyta</taxon>
        <taxon>Bolidophyceae</taxon>
        <taxon>Parmales</taxon>
        <taxon>Triparmaceae</taxon>
        <taxon>Triparma</taxon>
    </lineage>
</organism>
<sequence length="335" mass="37180">MPPRSLSPASLPSPLLATLSSITAYLGYLALKFLASPAPNSSYLLSLPYSHFVELARWSLQISPHPRALNFTEVKFSVGPHLACVGFFRLIFPGGLSSTSSHPGDTAGGLEGARTWFGRLAQAQPRWARKLGGLPALVLREGGIGGVRIIPDSFGIMEYAGFRIGEDFRRRMDGRLGTSVRRFAYSTIFRTNMSLYRRVQSCNFIQMFFHDIFENVFRTSFWMKGMMGMGLEGEIKAKAVIEEEFGLVETVLGIHKFLAEGEGGTDFGGGDLAFCALAGWLLCPAGFTNGTIAGDILFDESNFAPAYLDFKRKLILTYPRTVRHINMCYHEYRRK</sequence>
<keyword evidence="2" id="KW-1185">Reference proteome</keyword>